<dbReference type="Gene3D" id="3.40.1190.20">
    <property type="match status" value="1"/>
</dbReference>
<sequence>MGRVIVVGSINQDITVTVERFAEPGETLSGSGVAYTLGGKGANQAAAAAHSGARTLFIGRVGADPAGRGLRDELASHGVDTTWLLEDPTPSGTALITVEAPTGQNTIILDAGANGRVGAEQAREAVDLGRDDVVVLQGEIPPAANAALIPWAHRAGARVVLNLAPVYAIDPDVLASVDVLVVNESEAGLVLGRPAPASSAEAVRAAEDLRALGIPEVLVTLGAAGAAYASRTGSAHLDAVGDGPVVDTTGAGDATVGCLAAALAAGHSFEDSVGWGMRAGGAAVGAKGAAPSYAGIEPIA</sequence>
<evidence type="ECO:0000313" key="12">
    <source>
        <dbReference type="Proteomes" id="UP000095214"/>
    </source>
</evidence>
<feature type="binding site" evidence="9">
    <location>
        <position position="283"/>
    </location>
    <ligand>
        <name>K(+)</name>
        <dbReference type="ChEBI" id="CHEBI:29103"/>
    </ligand>
</feature>
<comment type="subunit">
    <text evidence="9">Homodimer.</text>
</comment>
<evidence type="ECO:0000259" key="10">
    <source>
        <dbReference type="Pfam" id="PF00294"/>
    </source>
</evidence>
<accession>A0A1D8B3Z0</accession>
<dbReference type="EMBL" id="CP017298">
    <property type="protein sequence ID" value="AOS47846.1"/>
    <property type="molecule type" value="Genomic_DNA"/>
</dbReference>
<feature type="binding site" evidence="9">
    <location>
        <position position="183"/>
    </location>
    <ligand>
        <name>ATP</name>
        <dbReference type="ChEBI" id="CHEBI:30616"/>
    </ligand>
</feature>
<dbReference type="UniPathway" id="UPA00916">
    <property type="reaction ID" value="UER00889"/>
</dbReference>
<feature type="binding site" evidence="9">
    <location>
        <begin position="11"/>
        <end position="13"/>
    </location>
    <ligand>
        <name>substrate</name>
    </ligand>
</feature>
<dbReference type="HAMAP" id="MF_01987">
    <property type="entry name" value="Ribokinase"/>
    <property type="match status" value="1"/>
</dbReference>
<dbReference type="OrthoDB" id="9775849at2"/>
<dbReference type="InterPro" id="IPR011611">
    <property type="entry name" value="PfkB_dom"/>
</dbReference>
<comment type="function">
    <text evidence="9">Catalyzes the phosphorylation of ribose at O-5 in a reaction requiring ATP and magnesium. The resulting D-ribose-5-phosphate can then be used either for sythesis of nucleotides, histidine, and tryptophan, or as a component of the pentose phosphate pathway.</text>
</comment>
<dbReference type="PANTHER" id="PTHR10584">
    <property type="entry name" value="SUGAR KINASE"/>
    <property type="match status" value="1"/>
</dbReference>
<dbReference type="InterPro" id="IPR002139">
    <property type="entry name" value="Ribo/fructo_kinase"/>
</dbReference>
<evidence type="ECO:0000313" key="11">
    <source>
        <dbReference type="EMBL" id="AOS47846.1"/>
    </source>
</evidence>
<keyword evidence="7 9" id="KW-0630">Potassium</keyword>
<keyword evidence="6 9" id="KW-0460">Magnesium</keyword>
<keyword evidence="1 9" id="KW-0808">Transferase</keyword>
<comment type="activity regulation">
    <text evidence="9">Activated by a monovalent cation that binds near, but not in, the active site. The most likely occupant of the site in vivo is potassium. Ion binding induces a conformational change that may alter substrate affinity.</text>
</comment>
<evidence type="ECO:0000256" key="7">
    <source>
        <dbReference type="ARBA" id="ARBA00022958"/>
    </source>
</evidence>
<evidence type="ECO:0000256" key="9">
    <source>
        <dbReference type="HAMAP-Rule" id="MF_01987"/>
    </source>
</evidence>
<dbReference type="SUPFAM" id="SSF53613">
    <property type="entry name" value="Ribokinase-like"/>
    <property type="match status" value="1"/>
</dbReference>
<dbReference type="STRING" id="178339.BH719_08355"/>
<feature type="binding site" evidence="9">
    <location>
        <begin position="220"/>
        <end position="225"/>
    </location>
    <ligand>
        <name>ATP</name>
        <dbReference type="ChEBI" id="CHEBI:30616"/>
    </ligand>
</feature>
<feature type="binding site" evidence="9">
    <location>
        <begin position="252"/>
        <end position="253"/>
    </location>
    <ligand>
        <name>ATP</name>
        <dbReference type="ChEBI" id="CHEBI:30616"/>
    </ligand>
</feature>
<gene>
    <name evidence="9" type="primary">rbsK</name>
    <name evidence="11" type="ORF">BH719_08355</name>
</gene>
<keyword evidence="5 9" id="KW-0067">ATP-binding</keyword>
<evidence type="ECO:0000256" key="4">
    <source>
        <dbReference type="ARBA" id="ARBA00022777"/>
    </source>
</evidence>
<keyword evidence="12" id="KW-1185">Reference proteome</keyword>
<dbReference type="InterPro" id="IPR011877">
    <property type="entry name" value="Ribokinase"/>
</dbReference>
<feature type="binding site" evidence="9">
    <location>
        <begin position="39"/>
        <end position="43"/>
    </location>
    <ligand>
        <name>substrate</name>
    </ligand>
</feature>
<evidence type="ECO:0000256" key="2">
    <source>
        <dbReference type="ARBA" id="ARBA00022723"/>
    </source>
</evidence>
<feature type="binding site" evidence="9">
    <location>
        <position position="247"/>
    </location>
    <ligand>
        <name>K(+)</name>
        <dbReference type="ChEBI" id="CHEBI:29103"/>
    </ligand>
</feature>
<feature type="binding site" evidence="9">
    <location>
        <position position="249"/>
    </location>
    <ligand>
        <name>K(+)</name>
        <dbReference type="ChEBI" id="CHEBI:29103"/>
    </ligand>
</feature>
<name>A0A1D8B3Z0_9ACTO</name>
<dbReference type="RefSeq" id="WP_009744400.1">
    <property type="nucleotide sequence ID" value="NZ_CP017298.1"/>
</dbReference>
<dbReference type="KEGG" id="phon:BH719_08355"/>
<feature type="binding site" evidence="9">
    <location>
        <position position="139"/>
    </location>
    <ligand>
        <name>substrate</name>
    </ligand>
</feature>
<keyword evidence="9" id="KW-0963">Cytoplasm</keyword>
<keyword evidence="3 9" id="KW-0547">Nucleotide-binding</keyword>
<keyword evidence="8 9" id="KW-0119">Carbohydrate metabolism</keyword>
<keyword evidence="2 9" id="KW-0479">Metal-binding</keyword>
<dbReference type="EC" id="2.7.1.15" evidence="9"/>
<dbReference type="GO" id="GO:0046872">
    <property type="term" value="F:metal ion binding"/>
    <property type="evidence" value="ECO:0007669"/>
    <property type="project" value="UniProtKB-KW"/>
</dbReference>
<dbReference type="GO" id="GO:0005524">
    <property type="term" value="F:ATP binding"/>
    <property type="evidence" value="ECO:0007669"/>
    <property type="project" value="UniProtKB-UniRule"/>
</dbReference>
<proteinExistence type="inferred from homology"/>
<dbReference type="Pfam" id="PF00294">
    <property type="entry name" value="PfkB"/>
    <property type="match status" value="1"/>
</dbReference>
<keyword evidence="4 9" id="KW-0418">Kinase</keyword>
<dbReference type="AlphaFoldDB" id="A0A1D8B3Z0"/>
<feature type="binding site" evidence="9">
    <location>
        <position position="288"/>
    </location>
    <ligand>
        <name>K(+)</name>
        <dbReference type="ChEBI" id="CHEBI:29103"/>
    </ligand>
</feature>
<dbReference type="GO" id="GO:0004747">
    <property type="term" value="F:ribokinase activity"/>
    <property type="evidence" value="ECO:0007669"/>
    <property type="project" value="UniProtKB-UniRule"/>
</dbReference>
<comment type="caution">
    <text evidence="9">Lacks conserved residue(s) required for the propagation of feature annotation.</text>
</comment>
<comment type="similarity">
    <text evidence="9">Belongs to the carbohydrate kinase PfkB family. Ribokinase subfamily.</text>
</comment>
<feature type="domain" description="Carbohydrate kinase PfkB" evidence="10">
    <location>
        <begin position="2"/>
        <end position="291"/>
    </location>
</feature>
<dbReference type="GO" id="GO:0005829">
    <property type="term" value="C:cytosol"/>
    <property type="evidence" value="ECO:0007669"/>
    <property type="project" value="TreeGrafter"/>
</dbReference>
<dbReference type="GO" id="GO:0019303">
    <property type="term" value="P:D-ribose catabolic process"/>
    <property type="evidence" value="ECO:0007669"/>
    <property type="project" value="UniProtKB-UniRule"/>
</dbReference>
<dbReference type="Proteomes" id="UP000095214">
    <property type="component" value="Chromosome"/>
</dbReference>
<evidence type="ECO:0000256" key="3">
    <source>
        <dbReference type="ARBA" id="ARBA00022741"/>
    </source>
</evidence>
<comment type="pathway">
    <text evidence="9">Carbohydrate metabolism; D-ribose degradation; D-ribose 5-phosphate from beta-D-ribopyranose: step 2/2.</text>
</comment>
<protein>
    <recommendedName>
        <fullName evidence="9">Ribokinase</fullName>
        <shortName evidence="9">RK</shortName>
        <ecNumber evidence="9">2.7.1.15</ecNumber>
    </recommendedName>
</protein>
<evidence type="ECO:0000256" key="6">
    <source>
        <dbReference type="ARBA" id="ARBA00022842"/>
    </source>
</evidence>
<evidence type="ECO:0000256" key="1">
    <source>
        <dbReference type="ARBA" id="ARBA00022679"/>
    </source>
</evidence>
<feature type="binding site" evidence="9">
    <location>
        <position position="292"/>
    </location>
    <ligand>
        <name>K(+)</name>
        <dbReference type="ChEBI" id="CHEBI:29103"/>
    </ligand>
</feature>
<feature type="binding site" evidence="9">
    <location>
        <position position="286"/>
    </location>
    <ligand>
        <name>K(+)</name>
        <dbReference type="ChEBI" id="CHEBI:29103"/>
    </ligand>
</feature>
<feature type="binding site" evidence="9">
    <location>
        <position position="253"/>
    </location>
    <ligand>
        <name>substrate</name>
    </ligand>
</feature>
<evidence type="ECO:0000256" key="5">
    <source>
        <dbReference type="ARBA" id="ARBA00022840"/>
    </source>
</evidence>
<dbReference type="InterPro" id="IPR029056">
    <property type="entry name" value="Ribokinase-like"/>
</dbReference>
<dbReference type="CDD" id="cd01174">
    <property type="entry name" value="ribokinase"/>
    <property type="match status" value="1"/>
</dbReference>
<comment type="cofactor">
    <cofactor evidence="9">
        <name>Mg(2+)</name>
        <dbReference type="ChEBI" id="CHEBI:18420"/>
    </cofactor>
    <text evidence="9">Requires a divalent cation, most likely magnesium in vivo, as an electrophilic catalyst to aid phosphoryl group transfer. It is the chelate of the metal and the nucleotide that is the actual substrate.</text>
</comment>
<feature type="active site" description="Proton acceptor" evidence="9">
    <location>
        <position position="253"/>
    </location>
</feature>
<dbReference type="PANTHER" id="PTHR10584:SF166">
    <property type="entry name" value="RIBOKINASE"/>
    <property type="match status" value="1"/>
</dbReference>
<reference evidence="11 12" key="1">
    <citation type="submission" date="2016-09" db="EMBL/GenBank/DDBJ databases">
        <title>Complete genome sequence of Actinomyces hongkongensis HKU8.</title>
        <authorList>
            <person name="Gao Y.-X."/>
            <person name="Zhou Y.-Y."/>
            <person name="Xie Y."/>
            <person name="Wang M."/>
            <person name="Wang S.-J."/>
            <person name="Shen S.-G."/>
        </authorList>
    </citation>
    <scope>NUCLEOTIDE SEQUENCE [LARGE SCALE GENOMIC DNA]</scope>
    <source>
        <strain evidence="11 12">HKU8</strain>
    </source>
</reference>
<organism evidence="11 12">
    <name type="scientific">Pauljensenia hongkongensis</name>
    <dbReference type="NCBI Taxonomy" id="178339"/>
    <lineage>
        <taxon>Bacteria</taxon>
        <taxon>Bacillati</taxon>
        <taxon>Actinomycetota</taxon>
        <taxon>Actinomycetes</taxon>
        <taxon>Actinomycetales</taxon>
        <taxon>Actinomycetaceae</taxon>
        <taxon>Pauljensenia</taxon>
    </lineage>
</organism>
<comment type="catalytic activity">
    <reaction evidence="9">
        <text>D-ribose + ATP = D-ribose 5-phosphate + ADP + H(+)</text>
        <dbReference type="Rhea" id="RHEA:13697"/>
        <dbReference type="ChEBI" id="CHEBI:15378"/>
        <dbReference type="ChEBI" id="CHEBI:30616"/>
        <dbReference type="ChEBI" id="CHEBI:47013"/>
        <dbReference type="ChEBI" id="CHEBI:78346"/>
        <dbReference type="ChEBI" id="CHEBI:456216"/>
        <dbReference type="EC" id="2.7.1.15"/>
    </reaction>
</comment>
<evidence type="ECO:0000256" key="8">
    <source>
        <dbReference type="ARBA" id="ARBA00023277"/>
    </source>
</evidence>
<dbReference type="PRINTS" id="PR00990">
    <property type="entry name" value="RIBOKINASE"/>
</dbReference>
<comment type="subcellular location">
    <subcellularLocation>
        <location evidence="9">Cytoplasm</location>
    </subcellularLocation>
</comment>